<reference evidence="2" key="1">
    <citation type="submission" date="2019-10" db="EMBL/GenBank/DDBJ databases">
        <authorList>
            <person name="Zhang R."/>
            <person name="Pan Y."/>
            <person name="Wang J."/>
            <person name="Ma R."/>
            <person name="Yu S."/>
        </authorList>
    </citation>
    <scope>NUCLEOTIDE SEQUENCE</scope>
    <source>
        <strain evidence="2">LA-IB0</strain>
        <tissue evidence="2">Leaf</tissue>
    </source>
</reference>
<feature type="compositionally biased region" description="Basic and acidic residues" evidence="1">
    <location>
        <begin position="87"/>
        <end position="105"/>
    </location>
</feature>
<name>A0AAV6WBX3_9LAMI</name>
<evidence type="ECO:0000256" key="1">
    <source>
        <dbReference type="SAM" id="MobiDB-lite"/>
    </source>
</evidence>
<feature type="region of interest" description="Disordered" evidence="1">
    <location>
        <begin position="32"/>
        <end position="105"/>
    </location>
</feature>
<feature type="region of interest" description="Disordered" evidence="1">
    <location>
        <begin position="208"/>
        <end position="230"/>
    </location>
</feature>
<evidence type="ECO:0000313" key="2">
    <source>
        <dbReference type="EMBL" id="KAG8367986.1"/>
    </source>
</evidence>
<keyword evidence="3" id="KW-1185">Reference proteome</keyword>
<dbReference type="PANTHER" id="PTHR33130:SF12">
    <property type="entry name" value="EXPRESSED PROTEIN"/>
    <property type="match status" value="1"/>
</dbReference>
<feature type="compositionally biased region" description="Polar residues" evidence="1">
    <location>
        <begin position="218"/>
        <end position="230"/>
    </location>
</feature>
<comment type="caution">
    <text evidence="2">The sequence shown here is derived from an EMBL/GenBank/DDBJ whole genome shotgun (WGS) entry which is preliminary data.</text>
</comment>
<sequence>MRGGAAVRVEEEEFCLQWGSRKRMRCVRVRGGGGGNTNFAQASSSSNDISSSSSSRNRNRNKMIRRRITSTRFLTLPPPTSSHHMIRNSETETVRSEIRKSWSCSPEKEKEERYYSTRGGGGGGGGGGGSIVVGLEANEKITVDGVGGKQQGGDHHQNNNNIKKMDWPKVCIGLSSKEKEEDFMAMKGCKLPHRPKKRPKIIQRTLLQKGRGGLKGMGSSSGIMYNSDSE</sequence>
<evidence type="ECO:0000313" key="3">
    <source>
        <dbReference type="Proteomes" id="UP000826271"/>
    </source>
</evidence>
<feature type="compositionally biased region" description="Low complexity" evidence="1">
    <location>
        <begin position="43"/>
        <end position="56"/>
    </location>
</feature>
<dbReference type="InterPro" id="IPR012438">
    <property type="entry name" value="DUF1639"/>
</dbReference>
<dbReference type="AlphaFoldDB" id="A0AAV6WBX3"/>
<gene>
    <name evidence="2" type="ORF">BUALT_Bualt16G0129700</name>
</gene>
<dbReference type="Proteomes" id="UP000826271">
    <property type="component" value="Unassembled WGS sequence"/>
</dbReference>
<accession>A0AAV6WBX3</accession>
<proteinExistence type="predicted"/>
<dbReference type="EMBL" id="WHWC01000016">
    <property type="protein sequence ID" value="KAG8367986.1"/>
    <property type="molecule type" value="Genomic_DNA"/>
</dbReference>
<organism evidence="2 3">
    <name type="scientific">Buddleja alternifolia</name>
    <dbReference type="NCBI Taxonomy" id="168488"/>
    <lineage>
        <taxon>Eukaryota</taxon>
        <taxon>Viridiplantae</taxon>
        <taxon>Streptophyta</taxon>
        <taxon>Embryophyta</taxon>
        <taxon>Tracheophyta</taxon>
        <taxon>Spermatophyta</taxon>
        <taxon>Magnoliopsida</taxon>
        <taxon>eudicotyledons</taxon>
        <taxon>Gunneridae</taxon>
        <taxon>Pentapetalae</taxon>
        <taxon>asterids</taxon>
        <taxon>lamiids</taxon>
        <taxon>Lamiales</taxon>
        <taxon>Scrophulariaceae</taxon>
        <taxon>Buddlejeae</taxon>
        <taxon>Buddleja</taxon>
    </lineage>
</organism>
<feature type="compositionally biased region" description="Basic residues" evidence="1">
    <location>
        <begin position="57"/>
        <end position="69"/>
    </location>
</feature>
<protein>
    <submittedName>
        <fullName evidence="2">Uncharacterized protein</fullName>
    </submittedName>
</protein>
<dbReference type="PANTHER" id="PTHR33130">
    <property type="entry name" value="PUTATIVE (DUF1639)-RELATED"/>
    <property type="match status" value="1"/>
</dbReference>
<dbReference type="Pfam" id="PF07797">
    <property type="entry name" value="DUF1639"/>
    <property type="match status" value="1"/>
</dbReference>